<dbReference type="AlphaFoldDB" id="A0A9N9J7R4"/>
<feature type="non-terminal residue" evidence="2">
    <location>
        <position position="1"/>
    </location>
</feature>
<organism evidence="2 3">
    <name type="scientific">Acaulospora morrowiae</name>
    <dbReference type="NCBI Taxonomy" id="94023"/>
    <lineage>
        <taxon>Eukaryota</taxon>
        <taxon>Fungi</taxon>
        <taxon>Fungi incertae sedis</taxon>
        <taxon>Mucoromycota</taxon>
        <taxon>Glomeromycotina</taxon>
        <taxon>Glomeromycetes</taxon>
        <taxon>Diversisporales</taxon>
        <taxon>Acaulosporaceae</taxon>
        <taxon>Acaulospora</taxon>
    </lineage>
</organism>
<evidence type="ECO:0000313" key="2">
    <source>
        <dbReference type="EMBL" id="CAG8769667.1"/>
    </source>
</evidence>
<evidence type="ECO:0000313" key="3">
    <source>
        <dbReference type="Proteomes" id="UP000789342"/>
    </source>
</evidence>
<proteinExistence type="predicted"/>
<reference evidence="2" key="1">
    <citation type="submission" date="2021-06" db="EMBL/GenBank/DDBJ databases">
        <authorList>
            <person name="Kallberg Y."/>
            <person name="Tangrot J."/>
            <person name="Rosling A."/>
        </authorList>
    </citation>
    <scope>NUCLEOTIDE SEQUENCE</scope>
    <source>
        <strain evidence="2">CL551</strain>
    </source>
</reference>
<keyword evidence="3" id="KW-1185">Reference proteome</keyword>
<dbReference type="EMBL" id="CAJVPV010045703">
    <property type="protein sequence ID" value="CAG8769667.1"/>
    <property type="molecule type" value="Genomic_DNA"/>
</dbReference>
<protein>
    <submittedName>
        <fullName evidence="2">17096_t:CDS:1</fullName>
    </submittedName>
</protein>
<name>A0A9N9J7R4_9GLOM</name>
<sequence>YYSNNYYENRDVSRYNHYGQGGYPYNMNARGNSRGFGRGNGSNYHAYGGYSQNNHGDRYESQNRYNRDNER</sequence>
<accession>A0A9N9J7R4</accession>
<feature type="compositionally biased region" description="Basic and acidic residues" evidence="1">
    <location>
        <begin position="55"/>
        <end position="71"/>
    </location>
</feature>
<dbReference type="Proteomes" id="UP000789342">
    <property type="component" value="Unassembled WGS sequence"/>
</dbReference>
<gene>
    <name evidence="2" type="ORF">AMORRO_LOCUS16505</name>
</gene>
<feature type="region of interest" description="Disordered" evidence="1">
    <location>
        <begin position="29"/>
        <end position="71"/>
    </location>
</feature>
<comment type="caution">
    <text evidence="2">The sequence shown here is derived from an EMBL/GenBank/DDBJ whole genome shotgun (WGS) entry which is preliminary data.</text>
</comment>
<evidence type="ECO:0000256" key="1">
    <source>
        <dbReference type="SAM" id="MobiDB-lite"/>
    </source>
</evidence>